<dbReference type="AlphaFoldDB" id="A0A375FTK2"/>
<feature type="region of interest" description="Disordered" evidence="1">
    <location>
        <begin position="1"/>
        <end position="46"/>
    </location>
</feature>
<accession>A0A375FTK2</accession>
<protein>
    <submittedName>
        <fullName evidence="2">Uncharacterized protein</fullName>
    </submittedName>
</protein>
<gene>
    <name evidence="2" type="ORF">CO2235_U850041</name>
</gene>
<organism evidence="2 3">
    <name type="scientific">Cupriavidus oxalaticus</name>
    <dbReference type="NCBI Taxonomy" id="96344"/>
    <lineage>
        <taxon>Bacteria</taxon>
        <taxon>Pseudomonadati</taxon>
        <taxon>Pseudomonadota</taxon>
        <taxon>Betaproteobacteria</taxon>
        <taxon>Burkholderiales</taxon>
        <taxon>Burkholderiaceae</taxon>
        <taxon>Cupriavidus</taxon>
    </lineage>
</organism>
<evidence type="ECO:0000313" key="3">
    <source>
        <dbReference type="Proteomes" id="UP000256862"/>
    </source>
</evidence>
<evidence type="ECO:0000313" key="2">
    <source>
        <dbReference type="EMBL" id="SPC08549.1"/>
    </source>
</evidence>
<proteinExistence type="predicted"/>
<evidence type="ECO:0000256" key="1">
    <source>
        <dbReference type="SAM" id="MobiDB-lite"/>
    </source>
</evidence>
<dbReference type="EMBL" id="OGUS01000093">
    <property type="protein sequence ID" value="SPC08549.1"/>
    <property type="molecule type" value="Genomic_DNA"/>
</dbReference>
<name>A0A375FTK2_9BURK</name>
<comment type="caution">
    <text evidence="2">The sequence shown here is derived from an EMBL/GenBank/DDBJ whole genome shotgun (WGS) entry which is preliminary data.</text>
</comment>
<feature type="compositionally biased region" description="Basic residues" evidence="1">
    <location>
        <begin position="1"/>
        <end position="11"/>
    </location>
</feature>
<feature type="compositionally biased region" description="Basic and acidic residues" evidence="1">
    <location>
        <begin position="23"/>
        <end position="46"/>
    </location>
</feature>
<sequence>MCSSHTKKHEKKNLLRYAIFPTHHSDEPEERINSENEKDNDILPDT</sequence>
<reference evidence="3" key="1">
    <citation type="submission" date="2018-01" db="EMBL/GenBank/DDBJ databases">
        <authorList>
            <person name="Gaut B.S."/>
            <person name="Morton B.R."/>
            <person name="Clegg M.T."/>
            <person name="Duvall M.R."/>
        </authorList>
    </citation>
    <scope>NUCLEOTIDE SEQUENCE [LARGE SCALE GENOMIC DNA]</scope>
</reference>
<dbReference type="Proteomes" id="UP000256862">
    <property type="component" value="Unassembled WGS sequence"/>
</dbReference>